<gene>
    <name evidence="2" type="ORF">TrLO_g10057</name>
</gene>
<keyword evidence="1" id="KW-1133">Transmembrane helix</keyword>
<sequence length="240" mass="26308">MIVGFTPLLGAAVLSAWAQFGAVYLVSTTNKDFSELAHDSIDHVSYDACSPPGTASVLRSICLIVFLCTYLADVKSSFEFLDYIAHVPDLTEEHRLLLQENNFAVMCVKRKLTAGVRNSAMVESMRTGENRYGAGKECVVEGYGAGGFTKKGRCWAVFWALTQLTIEVLVIIVGSQFVLYSTSNEQGWMAGLYNIGMVAECSNPRHNMDIKRLMTQIFGQYIQGLVLLITALLCCANACS</sequence>
<reference evidence="3" key="1">
    <citation type="journal article" date="2023" name="Commun. Biol.">
        <title>Genome analysis of Parmales, the sister group of diatoms, reveals the evolutionary specialization of diatoms from phago-mixotrophs to photoautotrophs.</title>
        <authorList>
            <person name="Ban H."/>
            <person name="Sato S."/>
            <person name="Yoshikawa S."/>
            <person name="Yamada K."/>
            <person name="Nakamura Y."/>
            <person name="Ichinomiya M."/>
            <person name="Sato N."/>
            <person name="Blanc-Mathieu R."/>
            <person name="Endo H."/>
            <person name="Kuwata A."/>
            <person name="Ogata H."/>
        </authorList>
    </citation>
    <scope>NUCLEOTIDE SEQUENCE [LARGE SCALE GENOMIC DNA]</scope>
    <source>
        <strain evidence="3">NIES 3700</strain>
    </source>
</reference>
<proteinExistence type="predicted"/>
<keyword evidence="1" id="KW-0472">Membrane</keyword>
<keyword evidence="3" id="KW-1185">Reference proteome</keyword>
<evidence type="ECO:0000256" key="1">
    <source>
        <dbReference type="SAM" id="Phobius"/>
    </source>
</evidence>
<evidence type="ECO:0000313" key="3">
    <source>
        <dbReference type="Proteomes" id="UP001165122"/>
    </source>
</evidence>
<accession>A0A9W7C9I5</accession>
<evidence type="ECO:0000313" key="2">
    <source>
        <dbReference type="EMBL" id="GMI02121.1"/>
    </source>
</evidence>
<dbReference type="AlphaFoldDB" id="A0A9W7C9I5"/>
<keyword evidence="1" id="KW-0812">Transmembrane</keyword>
<protein>
    <submittedName>
        <fullName evidence="2">Uncharacterized protein</fullName>
    </submittedName>
</protein>
<dbReference type="OrthoDB" id="198703at2759"/>
<feature type="transmembrane region" description="Helical" evidence="1">
    <location>
        <begin position="156"/>
        <end position="179"/>
    </location>
</feature>
<comment type="caution">
    <text evidence="2">The sequence shown here is derived from an EMBL/GenBank/DDBJ whole genome shotgun (WGS) entry which is preliminary data.</text>
</comment>
<organism evidence="2 3">
    <name type="scientific">Triparma laevis f. longispina</name>
    <dbReference type="NCBI Taxonomy" id="1714387"/>
    <lineage>
        <taxon>Eukaryota</taxon>
        <taxon>Sar</taxon>
        <taxon>Stramenopiles</taxon>
        <taxon>Ochrophyta</taxon>
        <taxon>Bolidophyceae</taxon>
        <taxon>Parmales</taxon>
        <taxon>Triparmaceae</taxon>
        <taxon>Triparma</taxon>
    </lineage>
</organism>
<name>A0A9W7C9I5_9STRA</name>
<feature type="transmembrane region" description="Helical" evidence="1">
    <location>
        <begin position="221"/>
        <end position="239"/>
    </location>
</feature>
<dbReference type="EMBL" id="BRXW01000040">
    <property type="protein sequence ID" value="GMI02121.1"/>
    <property type="molecule type" value="Genomic_DNA"/>
</dbReference>
<dbReference type="Proteomes" id="UP001165122">
    <property type="component" value="Unassembled WGS sequence"/>
</dbReference>